<evidence type="ECO:0000313" key="3">
    <source>
        <dbReference type="Proteomes" id="UP001218218"/>
    </source>
</evidence>
<evidence type="ECO:0000313" key="2">
    <source>
        <dbReference type="EMBL" id="KAJ7314472.1"/>
    </source>
</evidence>
<dbReference type="EMBL" id="JARIHO010000067">
    <property type="protein sequence ID" value="KAJ7314472.1"/>
    <property type="molecule type" value="Genomic_DNA"/>
</dbReference>
<dbReference type="AlphaFoldDB" id="A0AAD7EDM0"/>
<name>A0AAD7EDM0_9AGAR</name>
<dbReference type="Proteomes" id="UP001218218">
    <property type="component" value="Unassembled WGS sequence"/>
</dbReference>
<feature type="compositionally biased region" description="Basic and acidic residues" evidence="1">
    <location>
        <begin position="1"/>
        <end position="27"/>
    </location>
</feature>
<accession>A0AAD7EDM0</accession>
<evidence type="ECO:0000256" key="1">
    <source>
        <dbReference type="SAM" id="MobiDB-lite"/>
    </source>
</evidence>
<organism evidence="2 3">
    <name type="scientific">Mycena albidolilacea</name>
    <dbReference type="NCBI Taxonomy" id="1033008"/>
    <lineage>
        <taxon>Eukaryota</taxon>
        <taxon>Fungi</taxon>
        <taxon>Dikarya</taxon>
        <taxon>Basidiomycota</taxon>
        <taxon>Agaricomycotina</taxon>
        <taxon>Agaricomycetes</taxon>
        <taxon>Agaricomycetidae</taxon>
        <taxon>Agaricales</taxon>
        <taxon>Marasmiineae</taxon>
        <taxon>Mycenaceae</taxon>
        <taxon>Mycena</taxon>
    </lineage>
</organism>
<sequence>YHKWAKKEGFHSALPGDREKQKEKEASDTLNSQPTFDNHLRDMPPKERIIPYSHEAFRQAAIEWLVATNQVGLDQSFLPSLISILTPSMSWTTQDGVHIPGRKSTREEIIEPFKRRMEQLKAKLNVSVQCVWIV</sequence>
<gene>
    <name evidence="2" type="ORF">DFH08DRAFT_644954</name>
</gene>
<feature type="non-terminal residue" evidence="2">
    <location>
        <position position="134"/>
    </location>
</feature>
<feature type="non-terminal residue" evidence="2">
    <location>
        <position position="1"/>
    </location>
</feature>
<feature type="region of interest" description="Disordered" evidence="1">
    <location>
        <begin position="1"/>
        <end position="44"/>
    </location>
</feature>
<proteinExistence type="predicted"/>
<comment type="caution">
    <text evidence="2">The sequence shown here is derived from an EMBL/GenBank/DDBJ whole genome shotgun (WGS) entry which is preliminary data.</text>
</comment>
<reference evidence="2" key="1">
    <citation type="submission" date="2023-03" db="EMBL/GenBank/DDBJ databases">
        <title>Massive genome expansion in bonnet fungi (Mycena s.s.) driven by repeated elements and novel gene families across ecological guilds.</title>
        <authorList>
            <consortium name="Lawrence Berkeley National Laboratory"/>
            <person name="Harder C.B."/>
            <person name="Miyauchi S."/>
            <person name="Viragh M."/>
            <person name="Kuo A."/>
            <person name="Thoen E."/>
            <person name="Andreopoulos B."/>
            <person name="Lu D."/>
            <person name="Skrede I."/>
            <person name="Drula E."/>
            <person name="Henrissat B."/>
            <person name="Morin E."/>
            <person name="Kohler A."/>
            <person name="Barry K."/>
            <person name="LaButti K."/>
            <person name="Morin E."/>
            <person name="Salamov A."/>
            <person name="Lipzen A."/>
            <person name="Mereny Z."/>
            <person name="Hegedus B."/>
            <person name="Baldrian P."/>
            <person name="Stursova M."/>
            <person name="Weitz H."/>
            <person name="Taylor A."/>
            <person name="Grigoriev I.V."/>
            <person name="Nagy L.G."/>
            <person name="Martin F."/>
            <person name="Kauserud H."/>
        </authorList>
    </citation>
    <scope>NUCLEOTIDE SEQUENCE</scope>
    <source>
        <strain evidence="2">CBHHK002</strain>
    </source>
</reference>
<protein>
    <submittedName>
        <fullName evidence="2">Uncharacterized protein</fullName>
    </submittedName>
</protein>
<keyword evidence="3" id="KW-1185">Reference proteome</keyword>